<feature type="domain" description="Glycosyl hydrolase family 92" evidence="5">
    <location>
        <begin position="261"/>
        <end position="724"/>
    </location>
</feature>
<sequence>MKATVTLLFSVVSFFAVGQKLTSYVDPFIGSGGHGHVFVGANVPFGGVQLGPDNFYKGWDWCSGYNYQDSVIRGFAHTHLSGTGIGDLSDVLIMPYTGAIKLDKGEETVPGSGYASLFSHDNERAKPGYYRVELANGVEVELTATERVGYHRYHFPDGQTARIILDLKEGINDKSTDTYLKQVDEYTLVGHRASSGWAKKQLIYFAIKSSVAIHDFSLYDDQKPLSGKEGKGSAIKGLISLQQPPENVELKVGISPVSTENALANISAEIPHWDFERVAVAADEKWEDELGKINITTNRAVDKRVFYTAMYHAFMHPSLFNDHDGDYRGVDGNVYTDPGFTNYSIFSTWDTYRAAHPLYVLLNPDRVNDMVNSMLAISDQQGYLPIWHLMGYETQTMVGISSQQIVAEAYLKGLRGFDAERAFQALKTTAMSDQKGLNYLREFKVIPSDGEVSRPVANAMENAIGAGSIALMAKALGKKDDYAYFRKRAESYRMHYDPATGFMRGKLADGRWNPKFDPLKSVRPWAADYAEGNAWQYLWLAPQDVEGLIDLLGGPRRFTERLDTFFQLESETNEDVLVDLTGTIGQYAHGNEPGHHVAYLYSYAGQPWKTAEKVHDIMRQMYHDKPDGIIGNEDCGQLSAWYIFSSLGFYPVFPASGEYVLGSPLFEEATIELTDGKTFRVRAKNVSDTHKYVGSARLNGRKLKRPFLSHADIMNGGVLELEMTDKPN</sequence>
<dbReference type="GO" id="GO:0005975">
    <property type="term" value="P:carbohydrate metabolic process"/>
    <property type="evidence" value="ECO:0007669"/>
    <property type="project" value="InterPro"/>
</dbReference>
<evidence type="ECO:0000256" key="1">
    <source>
        <dbReference type="ARBA" id="ARBA00001913"/>
    </source>
</evidence>
<evidence type="ECO:0000259" key="6">
    <source>
        <dbReference type="Pfam" id="PF17678"/>
    </source>
</evidence>
<dbReference type="PANTHER" id="PTHR12143">
    <property type="entry name" value="PEPTIDE N-GLYCANASE PNGASE -RELATED"/>
    <property type="match status" value="1"/>
</dbReference>
<dbReference type="STRING" id="1477437.SAMN05444682_106194"/>
<organism evidence="7 8">
    <name type="scientific">Parapedobacter indicus</name>
    <dbReference type="NCBI Taxonomy" id="1477437"/>
    <lineage>
        <taxon>Bacteria</taxon>
        <taxon>Pseudomonadati</taxon>
        <taxon>Bacteroidota</taxon>
        <taxon>Sphingobacteriia</taxon>
        <taxon>Sphingobacteriales</taxon>
        <taxon>Sphingobacteriaceae</taxon>
        <taxon>Parapedobacter</taxon>
    </lineage>
</organism>
<feature type="chain" id="PRO_5011453131" evidence="4">
    <location>
        <begin position="19"/>
        <end position="728"/>
    </location>
</feature>
<dbReference type="OrthoDB" id="9758101at2"/>
<evidence type="ECO:0000256" key="4">
    <source>
        <dbReference type="SAM" id="SignalP"/>
    </source>
</evidence>
<evidence type="ECO:0000313" key="8">
    <source>
        <dbReference type="Proteomes" id="UP000198670"/>
    </source>
</evidence>
<dbReference type="FunFam" id="1.20.1050.60:FF:000001">
    <property type="entry name" value="Putative alpha-1,2-mannosidase"/>
    <property type="match status" value="1"/>
</dbReference>
<evidence type="ECO:0000256" key="3">
    <source>
        <dbReference type="ARBA" id="ARBA00022837"/>
    </source>
</evidence>
<proteinExistence type="predicted"/>
<dbReference type="Gene3D" id="3.30.2080.10">
    <property type="entry name" value="GH92 mannosidase domain"/>
    <property type="match status" value="1"/>
</dbReference>
<dbReference type="GO" id="GO:0005829">
    <property type="term" value="C:cytosol"/>
    <property type="evidence" value="ECO:0007669"/>
    <property type="project" value="TreeGrafter"/>
</dbReference>
<dbReference type="InterPro" id="IPR008928">
    <property type="entry name" value="6-hairpin_glycosidase_sf"/>
</dbReference>
<keyword evidence="8" id="KW-1185">Reference proteome</keyword>
<comment type="subunit">
    <text evidence="2">Monomer.</text>
</comment>
<evidence type="ECO:0000259" key="5">
    <source>
        <dbReference type="Pfam" id="PF07971"/>
    </source>
</evidence>
<dbReference type="GO" id="GO:0030246">
    <property type="term" value="F:carbohydrate binding"/>
    <property type="evidence" value="ECO:0007669"/>
    <property type="project" value="InterPro"/>
</dbReference>
<keyword evidence="4" id="KW-0732">Signal</keyword>
<dbReference type="EMBL" id="FOQO01000006">
    <property type="protein sequence ID" value="SFI90061.1"/>
    <property type="molecule type" value="Genomic_DNA"/>
</dbReference>
<evidence type="ECO:0000313" key="7">
    <source>
        <dbReference type="EMBL" id="SFI90061.1"/>
    </source>
</evidence>
<dbReference type="InterPro" id="IPR050883">
    <property type="entry name" value="PNGase"/>
</dbReference>
<accession>A0A1I3LZ40</accession>
<keyword evidence="3" id="KW-0106">Calcium</keyword>
<name>A0A1I3LZ40_9SPHI</name>
<dbReference type="InterPro" id="IPR012939">
    <property type="entry name" value="Glyco_hydro_92"/>
</dbReference>
<dbReference type="Proteomes" id="UP000198670">
    <property type="component" value="Unassembled WGS sequence"/>
</dbReference>
<dbReference type="Gene3D" id="1.20.1050.60">
    <property type="entry name" value="alpha-1,2-mannosidase"/>
    <property type="match status" value="1"/>
</dbReference>
<reference evidence="7 8" key="1">
    <citation type="submission" date="2016-10" db="EMBL/GenBank/DDBJ databases">
        <authorList>
            <person name="de Groot N.N."/>
        </authorList>
    </citation>
    <scope>NUCLEOTIDE SEQUENCE [LARGE SCALE GENOMIC DNA]</scope>
    <source>
        <strain evidence="7 8">RK1</strain>
    </source>
</reference>
<feature type="domain" description="Glycosyl hydrolase family 92 N-terminal" evidence="6">
    <location>
        <begin position="24"/>
        <end position="255"/>
    </location>
</feature>
<dbReference type="FunFam" id="3.30.2080.10:FF:000001">
    <property type="entry name" value="Alpha-1,2-mannosidase subfamily"/>
    <property type="match status" value="1"/>
</dbReference>
<evidence type="ECO:0000256" key="2">
    <source>
        <dbReference type="ARBA" id="ARBA00011245"/>
    </source>
</evidence>
<dbReference type="SUPFAM" id="SSF48208">
    <property type="entry name" value="Six-hairpin glycosidases"/>
    <property type="match status" value="1"/>
</dbReference>
<dbReference type="InterPro" id="IPR005887">
    <property type="entry name" value="GH92_a_mannosidase_put"/>
</dbReference>
<dbReference type="Gene3D" id="1.20.1610.10">
    <property type="entry name" value="alpha-1,2-mannosidases domains"/>
    <property type="match status" value="1"/>
</dbReference>
<comment type="cofactor">
    <cofactor evidence="1">
        <name>Ca(2+)</name>
        <dbReference type="ChEBI" id="CHEBI:29108"/>
    </cofactor>
</comment>
<dbReference type="Pfam" id="PF07971">
    <property type="entry name" value="Glyco_hydro_92"/>
    <property type="match status" value="1"/>
</dbReference>
<dbReference type="GO" id="GO:0000224">
    <property type="term" value="F:peptide-N4-(N-acetyl-beta-glucosaminyl)asparagine amidase activity"/>
    <property type="evidence" value="ECO:0007669"/>
    <property type="project" value="TreeGrafter"/>
</dbReference>
<dbReference type="Gene3D" id="2.70.98.10">
    <property type="match status" value="1"/>
</dbReference>
<dbReference type="InterPro" id="IPR014718">
    <property type="entry name" value="GH-type_carb-bd"/>
</dbReference>
<dbReference type="GO" id="GO:0006516">
    <property type="term" value="P:glycoprotein catabolic process"/>
    <property type="evidence" value="ECO:0007669"/>
    <property type="project" value="TreeGrafter"/>
</dbReference>
<dbReference type="PANTHER" id="PTHR12143:SF39">
    <property type="entry name" value="SECRETED PROTEIN"/>
    <property type="match status" value="1"/>
</dbReference>
<dbReference type="Pfam" id="PF17678">
    <property type="entry name" value="Glyco_hydro_92N"/>
    <property type="match status" value="1"/>
</dbReference>
<dbReference type="AlphaFoldDB" id="A0A1I3LZ40"/>
<dbReference type="RefSeq" id="WP_090627657.1">
    <property type="nucleotide sequence ID" value="NZ_FOQO01000006.1"/>
</dbReference>
<dbReference type="InterPro" id="IPR041371">
    <property type="entry name" value="GH92_N"/>
</dbReference>
<dbReference type="NCBIfam" id="TIGR01180">
    <property type="entry name" value="aman2_put"/>
    <property type="match status" value="1"/>
</dbReference>
<feature type="signal peptide" evidence="4">
    <location>
        <begin position="1"/>
        <end position="18"/>
    </location>
</feature>
<protein>
    <submittedName>
        <fullName evidence="7">Alpha-1,2-mannosidase, putative</fullName>
    </submittedName>
</protein>
<gene>
    <name evidence="7" type="ORF">SAMN05444682_106194</name>
</gene>